<dbReference type="Pfam" id="PF00682">
    <property type="entry name" value="HMGL-like"/>
    <property type="match status" value="1"/>
</dbReference>
<evidence type="ECO:0000256" key="8">
    <source>
        <dbReference type="RuleBase" id="RU367143"/>
    </source>
</evidence>
<dbReference type="InterPro" id="IPR002034">
    <property type="entry name" value="AIPM/Hcit_synth_CS"/>
</dbReference>
<protein>
    <recommendedName>
        <fullName evidence="4 8">Homocitrate synthase</fullName>
        <ecNumber evidence="3 8">2.3.3.14</ecNumber>
    </recommendedName>
</protein>
<dbReference type="GO" id="GO:0019752">
    <property type="term" value="P:carboxylic acid metabolic process"/>
    <property type="evidence" value="ECO:0007669"/>
    <property type="project" value="UniProtKB-UniRule"/>
</dbReference>
<evidence type="ECO:0000256" key="2">
    <source>
        <dbReference type="ARBA" id="ARBA00006154"/>
    </source>
</evidence>
<dbReference type="PROSITE" id="PS00816">
    <property type="entry name" value="AIPM_HOMOCIT_SYNTH_2"/>
    <property type="match status" value="1"/>
</dbReference>
<dbReference type="InterPro" id="IPR000891">
    <property type="entry name" value="PYR_CT"/>
</dbReference>
<sequence length="386" mass="42160">MMTNKKTVVIDDTTLRDGEQSAGVAFSLEEKLAIARDLDALGVPELEIGIPAMGAEECASIRAVANLGLKSRLLVWSRMNKADLEACRHLGINMVDLSIGVSDQQIERKLHRDRAWVLQTIAEYTQRALDMGLDVGIGGEDASRADTDFLLLVAETAQAAGARRIRFADTVGIMEPFGVLERIRQLRAHIDIEIEMHAHDDLGLATANTLAAVLGGATHVNTTVNGLGERAGNAALEEVVLGLKRLYGYEIEIDMPRFTTVSQRVAKASGRPLAWQKSLVGPGVFTHEAGIHVDGLLKDPLNYQGIDPAEIGRQHELVLGKHSGTQAVIEIYQRLGFLLNTEQAHLILAQIRSYVTTTKQQPSPHYLESLYLCLQNQSPNSNVTTH</sequence>
<keyword evidence="5 7" id="KW-0808">Transferase</keyword>
<evidence type="ECO:0000256" key="7">
    <source>
        <dbReference type="RuleBase" id="RU003523"/>
    </source>
</evidence>
<comment type="similarity">
    <text evidence="2 7">Belongs to the alpha-IPM synthase/homocitrate synthase family.</text>
</comment>
<dbReference type="CDD" id="cd07939">
    <property type="entry name" value="DRE_TIM_NifV"/>
    <property type="match status" value="1"/>
</dbReference>
<dbReference type="InterPro" id="IPR013477">
    <property type="entry name" value="NifV/FrbC"/>
</dbReference>
<dbReference type="OrthoDB" id="9803573at2"/>
<dbReference type="Proteomes" id="UP000234271">
    <property type="component" value="Chromosome"/>
</dbReference>
<dbReference type="Gene3D" id="3.20.20.70">
    <property type="entry name" value="Aldolase class I"/>
    <property type="match status" value="1"/>
</dbReference>
<dbReference type="InterPro" id="IPR013785">
    <property type="entry name" value="Aldolase_TIM"/>
</dbReference>
<dbReference type="NCBIfam" id="TIGR02660">
    <property type="entry name" value="nifV_homocitr"/>
    <property type="match status" value="1"/>
</dbReference>
<dbReference type="InterPro" id="IPR054691">
    <property type="entry name" value="LeuA/HCS_post-cat"/>
</dbReference>
<dbReference type="PANTHER" id="PTHR42880:SF1">
    <property type="entry name" value="ISOPROPYLMALATE_HOMOCITRATE_CITRAMALATE SYNTHASE FAMILY PROTEIN"/>
    <property type="match status" value="1"/>
</dbReference>
<comment type="catalytic activity">
    <reaction evidence="6 8">
        <text>acetyl-CoA + 2-oxoglutarate + H2O = (2R)-homocitrate + CoA + H(+)</text>
        <dbReference type="Rhea" id="RHEA:12929"/>
        <dbReference type="ChEBI" id="CHEBI:15377"/>
        <dbReference type="ChEBI" id="CHEBI:15378"/>
        <dbReference type="ChEBI" id="CHEBI:16810"/>
        <dbReference type="ChEBI" id="CHEBI:57287"/>
        <dbReference type="ChEBI" id="CHEBI:57288"/>
        <dbReference type="ChEBI" id="CHEBI:58884"/>
        <dbReference type="EC" id="2.3.3.14"/>
    </reaction>
</comment>
<evidence type="ECO:0000256" key="6">
    <source>
        <dbReference type="ARBA" id="ARBA00048019"/>
    </source>
</evidence>
<dbReference type="STRING" id="288004.AL038_12335"/>
<dbReference type="GO" id="GO:0004410">
    <property type="term" value="F:homocitrate synthase activity"/>
    <property type="evidence" value="ECO:0007669"/>
    <property type="project" value="UniProtKB-UniRule"/>
</dbReference>
<dbReference type="Pfam" id="PF22617">
    <property type="entry name" value="HCS_D2"/>
    <property type="match status" value="1"/>
</dbReference>
<evidence type="ECO:0000256" key="4">
    <source>
        <dbReference type="ARBA" id="ARBA00020735"/>
    </source>
</evidence>
<name>A0A2N9YFP4_9GAMM</name>
<dbReference type="SUPFAM" id="SSF51569">
    <property type="entry name" value="Aldolase"/>
    <property type="match status" value="1"/>
</dbReference>
<accession>A0A2N9YFP4</accession>
<evidence type="ECO:0000256" key="3">
    <source>
        <dbReference type="ARBA" id="ARBA00012974"/>
    </source>
</evidence>
<feature type="domain" description="Pyruvate carboxyltransferase" evidence="9">
    <location>
        <begin position="8"/>
        <end position="259"/>
    </location>
</feature>
<dbReference type="EC" id="2.3.3.14" evidence="3 8"/>
<keyword evidence="11" id="KW-1185">Reference proteome</keyword>
<dbReference type="Gene3D" id="1.10.238.260">
    <property type="match status" value="1"/>
</dbReference>
<evidence type="ECO:0000256" key="1">
    <source>
        <dbReference type="ARBA" id="ARBA00003050"/>
    </source>
</evidence>
<evidence type="ECO:0000313" key="10">
    <source>
        <dbReference type="EMBL" id="AUI69328.2"/>
    </source>
</evidence>
<comment type="function">
    <text evidence="1 8">This protein is a Fe-Mo-cofactor biosynthetic component.</text>
</comment>
<reference evidence="11" key="1">
    <citation type="submission" date="2016-12" db="EMBL/GenBank/DDBJ databases">
        <title>Complete Genome Sequence of Beggiatoa leptomitiformis D-401.</title>
        <authorList>
            <person name="Fomenkov A."/>
            <person name="Vincze T."/>
            <person name="Grabovich M."/>
            <person name="Anton B.P."/>
            <person name="Dubinina G."/>
            <person name="Orlova M."/>
            <person name="Belousova E."/>
            <person name="Roberts R.J."/>
        </authorList>
    </citation>
    <scope>NUCLEOTIDE SEQUENCE [LARGE SCALE GENOMIC DNA]</scope>
    <source>
        <strain evidence="11">D-401</strain>
    </source>
</reference>
<organism evidence="10 11">
    <name type="scientific">Beggiatoa leptomitoformis</name>
    <dbReference type="NCBI Taxonomy" id="288004"/>
    <lineage>
        <taxon>Bacteria</taxon>
        <taxon>Pseudomonadati</taxon>
        <taxon>Pseudomonadota</taxon>
        <taxon>Gammaproteobacteria</taxon>
        <taxon>Thiotrichales</taxon>
        <taxon>Thiotrichaceae</taxon>
        <taxon>Beggiatoa</taxon>
    </lineage>
</organism>
<dbReference type="GO" id="GO:0009399">
    <property type="term" value="P:nitrogen fixation"/>
    <property type="evidence" value="ECO:0007669"/>
    <property type="project" value="UniProtKB-UniRule"/>
</dbReference>
<evidence type="ECO:0000313" key="11">
    <source>
        <dbReference type="Proteomes" id="UP000234271"/>
    </source>
</evidence>
<keyword evidence="8" id="KW-0535">Nitrogen fixation</keyword>
<dbReference type="EMBL" id="CP018889">
    <property type="protein sequence ID" value="AUI69328.2"/>
    <property type="molecule type" value="Genomic_DNA"/>
</dbReference>
<keyword evidence="10" id="KW-0012">Acyltransferase</keyword>
<dbReference type="AlphaFoldDB" id="A0A2N9YFP4"/>
<gene>
    <name evidence="10" type="primary">nifV</name>
    <name evidence="10" type="ORF">BLE401_11930</name>
</gene>
<evidence type="ECO:0000256" key="5">
    <source>
        <dbReference type="ARBA" id="ARBA00022679"/>
    </source>
</evidence>
<dbReference type="PANTHER" id="PTHR42880">
    <property type="entry name" value="HOMOCITRATE SYNTHASE"/>
    <property type="match status" value="1"/>
</dbReference>
<proteinExistence type="inferred from homology"/>
<dbReference type="PROSITE" id="PS00815">
    <property type="entry name" value="AIPM_HOMOCIT_SYNTH_1"/>
    <property type="match status" value="1"/>
</dbReference>
<dbReference type="PROSITE" id="PS50991">
    <property type="entry name" value="PYR_CT"/>
    <property type="match status" value="1"/>
</dbReference>
<evidence type="ECO:0000259" key="9">
    <source>
        <dbReference type="PROSITE" id="PS50991"/>
    </source>
</evidence>